<evidence type="ECO:0000313" key="10">
    <source>
        <dbReference type="EMBL" id="PRP79086.1"/>
    </source>
</evidence>
<dbReference type="InterPro" id="IPR017441">
    <property type="entry name" value="Protein_kinase_ATP_BS"/>
</dbReference>
<dbReference type="InterPro" id="IPR011009">
    <property type="entry name" value="Kinase-like_dom_sf"/>
</dbReference>
<dbReference type="STRING" id="1890364.A0A2P6N557"/>
<dbReference type="PROSITE" id="PS00108">
    <property type="entry name" value="PROTEIN_KINASE_ST"/>
    <property type="match status" value="1"/>
</dbReference>
<name>A0A2P6N557_9EUKA</name>
<dbReference type="InterPro" id="IPR000719">
    <property type="entry name" value="Prot_kinase_dom"/>
</dbReference>
<dbReference type="FunCoup" id="A0A2P6N557">
    <property type="interactions" value="469"/>
</dbReference>
<dbReference type="InParanoid" id="A0A2P6N557"/>
<keyword evidence="3 6" id="KW-0547">Nucleotide-binding</keyword>
<dbReference type="Gene3D" id="3.30.200.20">
    <property type="entry name" value="Phosphorylase Kinase, domain 1"/>
    <property type="match status" value="1"/>
</dbReference>
<dbReference type="FunFam" id="1.10.510.10:FF:000013">
    <property type="entry name" value="Mitogen-activated protein kinase"/>
    <property type="match status" value="1"/>
</dbReference>
<evidence type="ECO:0000256" key="6">
    <source>
        <dbReference type="PROSITE-ProRule" id="PRU10141"/>
    </source>
</evidence>
<keyword evidence="2 8" id="KW-0808">Transferase</keyword>
<keyword evidence="4 8" id="KW-0418">Kinase</keyword>
<evidence type="ECO:0000313" key="11">
    <source>
        <dbReference type="Proteomes" id="UP000241769"/>
    </source>
</evidence>
<comment type="cofactor">
    <cofactor evidence="8">
        <name>Mg(2+)</name>
        <dbReference type="ChEBI" id="CHEBI:18420"/>
    </cofactor>
</comment>
<dbReference type="EC" id="2.7.11.24" evidence="8"/>
<dbReference type="CDD" id="cd07834">
    <property type="entry name" value="STKc_MAPK"/>
    <property type="match status" value="1"/>
</dbReference>
<comment type="catalytic activity">
    <reaction evidence="8">
        <text>L-threonyl-[protein] + ATP = O-phospho-L-threonyl-[protein] + ADP + H(+)</text>
        <dbReference type="Rhea" id="RHEA:46608"/>
        <dbReference type="Rhea" id="RHEA-COMP:11060"/>
        <dbReference type="Rhea" id="RHEA-COMP:11605"/>
        <dbReference type="ChEBI" id="CHEBI:15378"/>
        <dbReference type="ChEBI" id="CHEBI:30013"/>
        <dbReference type="ChEBI" id="CHEBI:30616"/>
        <dbReference type="ChEBI" id="CHEBI:61977"/>
        <dbReference type="ChEBI" id="CHEBI:456216"/>
        <dbReference type="EC" id="2.7.11.24"/>
    </reaction>
</comment>
<comment type="caution">
    <text evidence="10">The sequence shown here is derived from an EMBL/GenBank/DDBJ whole genome shotgun (WGS) entry which is preliminary data.</text>
</comment>
<evidence type="ECO:0000256" key="2">
    <source>
        <dbReference type="ARBA" id="ARBA00022679"/>
    </source>
</evidence>
<evidence type="ECO:0000256" key="3">
    <source>
        <dbReference type="ARBA" id="ARBA00022741"/>
    </source>
</evidence>
<dbReference type="FunFam" id="3.30.200.20:FF:000046">
    <property type="entry name" value="Mitogen-activated protein kinase"/>
    <property type="match status" value="1"/>
</dbReference>
<dbReference type="SUPFAM" id="SSF56112">
    <property type="entry name" value="Protein kinase-like (PK-like)"/>
    <property type="match status" value="1"/>
</dbReference>
<sequence length="377" mass="43768">MEEDAMEELFTPVSTEVEPSGYHIQSYLLFGETRFDLPPRYTPLKTVGRGAYGVVIAAKDNQTSQKVAIKKISKAFENLKDTKRILREIKLLRHFSHENVLSITDMLRPPSKARYNDVYLVTELMETDLQQIITSNQPLSEEHIQYFLYQILRGLKAIHSAHVLHRDLKPSNLLVNSDCLLKICDLGLARVANPDDDWNGFMTEYVATRWYRAPEVILSWKQYTKAIDVWSVGCIFAELLGRKPLFQGKDYIHQITKIADILGTPPEDEIMNIRSEPAQRYIRQMGYKPKVSFQRMYPNCSPPGVDLLERMLAFDPAKRCTVEQALEHPYLATLHDPEEEPVSNSVFNFDFENYDLNKENFQEEYRPRALHGLRPWR</sequence>
<dbReference type="Proteomes" id="UP000241769">
    <property type="component" value="Unassembled WGS sequence"/>
</dbReference>
<keyword evidence="11" id="KW-1185">Reference proteome</keyword>
<dbReference type="GO" id="GO:0004707">
    <property type="term" value="F:MAP kinase activity"/>
    <property type="evidence" value="ECO:0007669"/>
    <property type="project" value="UniProtKB-EC"/>
</dbReference>
<accession>A0A2P6N557</accession>
<dbReference type="PROSITE" id="PS01351">
    <property type="entry name" value="MAPK"/>
    <property type="match status" value="1"/>
</dbReference>
<evidence type="ECO:0000256" key="4">
    <source>
        <dbReference type="ARBA" id="ARBA00022777"/>
    </source>
</evidence>
<dbReference type="AlphaFoldDB" id="A0A2P6N557"/>
<dbReference type="GO" id="GO:0005524">
    <property type="term" value="F:ATP binding"/>
    <property type="evidence" value="ECO:0007669"/>
    <property type="project" value="UniProtKB-UniRule"/>
</dbReference>
<comment type="similarity">
    <text evidence="8">Belongs to the protein kinase superfamily. Ser/Thr protein kinase family. MAP kinase subfamily.</text>
</comment>
<dbReference type="PROSITE" id="PS50011">
    <property type="entry name" value="PROTEIN_KINASE_DOM"/>
    <property type="match status" value="1"/>
</dbReference>
<dbReference type="InterPro" id="IPR008271">
    <property type="entry name" value="Ser/Thr_kinase_AS"/>
</dbReference>
<feature type="domain" description="Protein kinase" evidence="9">
    <location>
        <begin position="41"/>
        <end position="331"/>
    </location>
</feature>
<evidence type="ECO:0000256" key="5">
    <source>
        <dbReference type="ARBA" id="ARBA00022840"/>
    </source>
</evidence>
<dbReference type="Gene3D" id="1.10.510.10">
    <property type="entry name" value="Transferase(Phosphotransferase) domain 1"/>
    <property type="match status" value="1"/>
</dbReference>
<dbReference type="OrthoDB" id="192887at2759"/>
<organism evidence="10 11">
    <name type="scientific">Planoprotostelium fungivorum</name>
    <dbReference type="NCBI Taxonomy" id="1890364"/>
    <lineage>
        <taxon>Eukaryota</taxon>
        <taxon>Amoebozoa</taxon>
        <taxon>Evosea</taxon>
        <taxon>Variosea</taxon>
        <taxon>Cavosteliida</taxon>
        <taxon>Cavosteliaceae</taxon>
        <taxon>Planoprotostelium</taxon>
    </lineage>
</organism>
<keyword evidence="1 7" id="KW-0723">Serine/threonine-protein kinase</keyword>
<keyword evidence="5 6" id="KW-0067">ATP-binding</keyword>
<dbReference type="PROSITE" id="PS00107">
    <property type="entry name" value="PROTEIN_KINASE_ATP"/>
    <property type="match status" value="1"/>
</dbReference>
<gene>
    <name evidence="10" type="ORF">PROFUN_13148</name>
</gene>
<dbReference type="InterPro" id="IPR050117">
    <property type="entry name" value="MAPK"/>
</dbReference>
<protein>
    <recommendedName>
        <fullName evidence="8">Mitogen-activated protein kinase</fullName>
        <ecNumber evidence="8">2.7.11.24</ecNumber>
    </recommendedName>
</protein>
<dbReference type="SMART" id="SM00220">
    <property type="entry name" value="S_TKc"/>
    <property type="match status" value="1"/>
</dbReference>
<dbReference type="InterPro" id="IPR003527">
    <property type="entry name" value="MAP_kinase_CS"/>
</dbReference>
<comment type="activity regulation">
    <text evidence="8">Activated by threonine and tyrosine phosphorylation.</text>
</comment>
<reference evidence="10 11" key="1">
    <citation type="journal article" date="2018" name="Genome Biol. Evol.">
        <title>Multiple Roots of Fruiting Body Formation in Amoebozoa.</title>
        <authorList>
            <person name="Hillmann F."/>
            <person name="Forbes G."/>
            <person name="Novohradska S."/>
            <person name="Ferling I."/>
            <person name="Riege K."/>
            <person name="Groth M."/>
            <person name="Westermann M."/>
            <person name="Marz M."/>
            <person name="Spaller T."/>
            <person name="Winckler T."/>
            <person name="Schaap P."/>
            <person name="Glockner G."/>
        </authorList>
    </citation>
    <scope>NUCLEOTIDE SEQUENCE [LARGE SCALE GENOMIC DNA]</scope>
    <source>
        <strain evidence="10 11">Jena</strain>
    </source>
</reference>
<keyword evidence="8" id="KW-0460">Magnesium</keyword>
<proteinExistence type="inferred from homology"/>
<dbReference type="Pfam" id="PF00069">
    <property type="entry name" value="Pkinase"/>
    <property type="match status" value="1"/>
</dbReference>
<evidence type="ECO:0000256" key="7">
    <source>
        <dbReference type="RuleBase" id="RU000304"/>
    </source>
</evidence>
<dbReference type="EMBL" id="MDYQ01000197">
    <property type="protein sequence ID" value="PRP79086.1"/>
    <property type="molecule type" value="Genomic_DNA"/>
</dbReference>
<evidence type="ECO:0000256" key="1">
    <source>
        <dbReference type="ARBA" id="ARBA00022527"/>
    </source>
</evidence>
<feature type="binding site" evidence="6">
    <location>
        <position position="71"/>
    </location>
    <ligand>
        <name>ATP</name>
        <dbReference type="ChEBI" id="CHEBI:30616"/>
    </ligand>
</feature>
<evidence type="ECO:0000259" key="9">
    <source>
        <dbReference type="PROSITE" id="PS50011"/>
    </source>
</evidence>
<dbReference type="PANTHER" id="PTHR24055">
    <property type="entry name" value="MITOGEN-ACTIVATED PROTEIN KINASE"/>
    <property type="match status" value="1"/>
</dbReference>
<evidence type="ECO:0000256" key="8">
    <source>
        <dbReference type="RuleBase" id="RU361165"/>
    </source>
</evidence>